<dbReference type="KEGG" id="arac:E0W69_003770"/>
<organism evidence="2 3">
    <name type="scientific">Rhizosphaericola mali</name>
    <dbReference type="NCBI Taxonomy" id="2545455"/>
    <lineage>
        <taxon>Bacteria</taxon>
        <taxon>Pseudomonadati</taxon>
        <taxon>Bacteroidota</taxon>
        <taxon>Chitinophagia</taxon>
        <taxon>Chitinophagales</taxon>
        <taxon>Chitinophagaceae</taxon>
        <taxon>Rhizosphaericola</taxon>
    </lineage>
</organism>
<proteinExistence type="predicted"/>
<name>A0A5P2G138_9BACT</name>
<accession>A0A5P2G138</accession>
<evidence type="ECO:0000313" key="3">
    <source>
        <dbReference type="Proteomes" id="UP000292424"/>
    </source>
</evidence>
<dbReference type="EMBL" id="CP044016">
    <property type="protein sequence ID" value="QES87819.1"/>
    <property type="molecule type" value="Genomic_DNA"/>
</dbReference>
<dbReference type="RefSeq" id="WP_131328706.1">
    <property type="nucleotide sequence ID" value="NZ_CP044016.1"/>
</dbReference>
<sequence>MHRKNKLSFLIPIVAIFLLAACHGKKSGKSDSVKYKAESFFDEFSSLKIPYFATDTSLTQHTDSFTITKEVISKYIPDTLLEKLTAKSGNELHPVGKVDIKDYRYLLLAVTNHGSNIWYILAFDKNNKYLAYMTGIQNKTDNGYRYKLTINSEPTFTVGRSKKDNKGHELYTNTGFGFSAAAKRFTLVINDTNENLPDEDEVFNPIDTLPQKFPFSGNYIKDKHNQLFLRDGKRPSEYNFFLHFDKTDEDPNSKGELKGTIKMVSENAAIYQQGGDPCVINFDMTSNTVKIKEQGNCANHRGSITQFNDTFKKKVSKSESKKK</sequence>
<feature type="signal peptide" evidence="1">
    <location>
        <begin position="1"/>
        <end position="20"/>
    </location>
</feature>
<evidence type="ECO:0000313" key="2">
    <source>
        <dbReference type="EMBL" id="QES87819.1"/>
    </source>
</evidence>
<reference evidence="2 3" key="1">
    <citation type="submission" date="2019-09" db="EMBL/GenBank/DDBJ databases">
        <title>Complete genome sequence of Arachidicoccus sp. B3-10 isolated from apple orchard soil.</title>
        <authorList>
            <person name="Kim H.S."/>
            <person name="Han K.-I."/>
            <person name="Suh M.K."/>
            <person name="Lee K.C."/>
            <person name="Eom M.K."/>
            <person name="Kim J.-S."/>
            <person name="Kang S.W."/>
            <person name="Sin Y."/>
            <person name="Lee J.-S."/>
        </authorList>
    </citation>
    <scope>NUCLEOTIDE SEQUENCE [LARGE SCALE GENOMIC DNA]</scope>
    <source>
        <strain evidence="2 3">B3-10</strain>
    </source>
</reference>
<dbReference type="OrthoDB" id="653743at2"/>
<keyword evidence="1" id="KW-0732">Signal</keyword>
<feature type="chain" id="PRO_5024395282" description="Lipoprotein" evidence="1">
    <location>
        <begin position="21"/>
        <end position="323"/>
    </location>
</feature>
<evidence type="ECO:0008006" key="4">
    <source>
        <dbReference type="Google" id="ProtNLM"/>
    </source>
</evidence>
<gene>
    <name evidence="2" type="ORF">E0W69_003770</name>
</gene>
<dbReference type="Proteomes" id="UP000292424">
    <property type="component" value="Chromosome"/>
</dbReference>
<dbReference type="AlphaFoldDB" id="A0A5P2G138"/>
<keyword evidence="3" id="KW-1185">Reference proteome</keyword>
<dbReference type="PROSITE" id="PS51257">
    <property type="entry name" value="PROKAR_LIPOPROTEIN"/>
    <property type="match status" value="1"/>
</dbReference>
<protein>
    <recommendedName>
        <fullName evidence="4">Lipoprotein</fullName>
    </recommendedName>
</protein>
<evidence type="ECO:0000256" key="1">
    <source>
        <dbReference type="SAM" id="SignalP"/>
    </source>
</evidence>